<evidence type="ECO:0000313" key="18">
    <source>
        <dbReference type="RefSeq" id="XP_031564666.1"/>
    </source>
</evidence>
<keyword evidence="11" id="KW-0007">Acetylation</keyword>
<dbReference type="EC" id="2.7.11.1" evidence="3"/>
<dbReference type="GeneID" id="116300045"/>
<comment type="similarity">
    <text evidence="2">Belongs to the protein kinase superfamily. STE Ser/Thr protein kinase family. STE20 subfamily.</text>
</comment>
<feature type="binding site" evidence="14">
    <location>
        <position position="45"/>
    </location>
    <ligand>
        <name>ATP</name>
        <dbReference type="ChEBI" id="CHEBI:30616"/>
    </ligand>
</feature>
<evidence type="ECO:0000256" key="3">
    <source>
        <dbReference type="ARBA" id="ARBA00012513"/>
    </source>
</evidence>
<dbReference type="Pfam" id="PF12202">
    <property type="entry name" value="OSR1_C"/>
    <property type="match status" value="1"/>
</dbReference>
<dbReference type="FunCoup" id="A0A6P8IBI6">
    <property type="interactions" value="2809"/>
</dbReference>
<feature type="region of interest" description="Disordered" evidence="15">
    <location>
        <begin position="315"/>
        <end position="420"/>
    </location>
</feature>
<evidence type="ECO:0000256" key="12">
    <source>
        <dbReference type="ARBA" id="ARBA00047899"/>
    </source>
</evidence>
<dbReference type="GO" id="GO:0005737">
    <property type="term" value="C:cytoplasm"/>
    <property type="evidence" value="ECO:0007669"/>
    <property type="project" value="UniProtKB-SubCell"/>
</dbReference>
<evidence type="ECO:0000256" key="10">
    <source>
        <dbReference type="ARBA" id="ARBA00022840"/>
    </source>
</evidence>
<keyword evidence="7" id="KW-0808">Transferase</keyword>
<dbReference type="GO" id="GO:0004674">
    <property type="term" value="F:protein serine/threonine kinase activity"/>
    <property type="evidence" value="ECO:0007669"/>
    <property type="project" value="UniProtKB-KW"/>
</dbReference>
<dbReference type="InterPro" id="IPR050629">
    <property type="entry name" value="STE20/SPS1-PAK"/>
</dbReference>
<dbReference type="PROSITE" id="PS00108">
    <property type="entry name" value="PROTEIN_KINASE_ST"/>
    <property type="match status" value="1"/>
</dbReference>
<dbReference type="KEGG" id="aten:116300045"/>
<comment type="subcellular location">
    <subcellularLocation>
        <location evidence="1">Cytoplasm</location>
    </subcellularLocation>
</comment>
<feature type="compositionally biased region" description="Low complexity" evidence="15">
    <location>
        <begin position="409"/>
        <end position="418"/>
    </location>
</feature>
<reference evidence="18" key="1">
    <citation type="submission" date="2025-08" db="UniProtKB">
        <authorList>
            <consortium name="RefSeq"/>
        </authorList>
    </citation>
    <scope>IDENTIFICATION</scope>
    <source>
        <tissue evidence="18">Tentacle</tissue>
    </source>
</reference>
<feature type="compositionally biased region" description="Basic and acidic residues" evidence="15">
    <location>
        <begin position="347"/>
        <end position="375"/>
    </location>
</feature>
<dbReference type="Gene3D" id="3.30.200.20">
    <property type="entry name" value="Phosphorylase Kinase, domain 1"/>
    <property type="match status" value="1"/>
</dbReference>
<evidence type="ECO:0000256" key="1">
    <source>
        <dbReference type="ARBA" id="ARBA00004496"/>
    </source>
</evidence>
<keyword evidence="8 14" id="KW-0547">Nucleotide-binding</keyword>
<evidence type="ECO:0000313" key="17">
    <source>
        <dbReference type="Proteomes" id="UP000515163"/>
    </source>
</evidence>
<evidence type="ECO:0000256" key="4">
    <source>
        <dbReference type="ARBA" id="ARBA00022490"/>
    </source>
</evidence>
<keyword evidence="17" id="KW-1185">Reference proteome</keyword>
<gene>
    <name evidence="18" type="primary">LOC116300045</name>
</gene>
<keyword evidence="4" id="KW-0963">Cytoplasm</keyword>
<accession>A0A6P8IBI6</accession>
<keyword evidence="6" id="KW-0597">Phosphoprotein</keyword>
<dbReference type="InterPro" id="IPR011009">
    <property type="entry name" value="Kinase-like_dom_sf"/>
</dbReference>
<dbReference type="PROSITE" id="PS50011">
    <property type="entry name" value="PROTEIN_KINASE_DOM"/>
    <property type="match status" value="1"/>
</dbReference>
<comment type="catalytic activity">
    <reaction evidence="13">
        <text>L-seryl-[protein] + ATP = O-phospho-L-seryl-[protein] + ADP + H(+)</text>
        <dbReference type="Rhea" id="RHEA:17989"/>
        <dbReference type="Rhea" id="RHEA-COMP:9863"/>
        <dbReference type="Rhea" id="RHEA-COMP:11604"/>
        <dbReference type="ChEBI" id="CHEBI:15378"/>
        <dbReference type="ChEBI" id="CHEBI:29999"/>
        <dbReference type="ChEBI" id="CHEBI:30616"/>
        <dbReference type="ChEBI" id="CHEBI:83421"/>
        <dbReference type="ChEBI" id="CHEBI:456216"/>
        <dbReference type="EC" id="2.7.11.1"/>
    </reaction>
</comment>
<keyword evidence="10 14" id="KW-0067">ATP-binding</keyword>
<protein>
    <recommendedName>
        <fullName evidence="3">non-specific serine/threonine protein kinase</fullName>
        <ecNumber evidence="3">2.7.11.1</ecNumber>
    </recommendedName>
</protein>
<dbReference type="Proteomes" id="UP000515163">
    <property type="component" value="Unplaced"/>
</dbReference>
<evidence type="ECO:0000256" key="8">
    <source>
        <dbReference type="ARBA" id="ARBA00022741"/>
    </source>
</evidence>
<evidence type="ECO:0000256" key="14">
    <source>
        <dbReference type="PROSITE-ProRule" id="PRU10141"/>
    </source>
</evidence>
<dbReference type="InterPro" id="IPR024678">
    <property type="entry name" value="Kinase_OSR1/WNK_CCT"/>
</dbReference>
<dbReference type="SMART" id="SM00220">
    <property type="entry name" value="S_TKc"/>
    <property type="match status" value="1"/>
</dbReference>
<dbReference type="OrthoDB" id="8693905at2759"/>
<evidence type="ECO:0000256" key="15">
    <source>
        <dbReference type="SAM" id="MobiDB-lite"/>
    </source>
</evidence>
<dbReference type="Gene3D" id="1.10.510.10">
    <property type="entry name" value="Transferase(Phosphotransferase) domain 1"/>
    <property type="match status" value="1"/>
</dbReference>
<dbReference type="InterPro" id="IPR017441">
    <property type="entry name" value="Protein_kinase_ATP_BS"/>
</dbReference>
<dbReference type="Pfam" id="PF00069">
    <property type="entry name" value="Pkinase"/>
    <property type="match status" value="1"/>
</dbReference>
<sequence>MATGESRGWPDTKEGYELEEVIGYGATAVVQAARCGARRERVAIKRIDLEKCGASIDEMMKEIHAMSQCNHDNVVNYYTSFVVRQELWIVMRLLNGGSMLDIIKHKIKEDPKACEEGVLDEEIIATVLKEVLKGLEYFHKNGLIHRDVKAGNILLAMDGTVQVADFGVSSAISDYGDRTRPKMRKTFVGTPCWMAPEVMEQVQGYNHKADIWSFGITAIELATGTAPYAKFPAMKVLMLTLQNDPPTIDTCSEGENKEYKKYSKVFKKMIACCLNKDPAQRPDASELLKNPFFKKAKDAEFLKSNLLKFVKPLSQRSQKVKRVPGSSGRLHRNEDGSWEWSDDEAGTDSHKPHKAHQESKETKPADTEQEEKVKATNDNVPGVNIQPPTPKEEQAPPNFPIKTEPAPAPATAPAQPLPQKLDLTLRLRNDKNELNDIRFDFCYAKDTAQGVSQELVSAGLIDGKDLVIVAANLKKVLDNPPPSKSFTFPLQSSSTVNQPPDEKALIGFAQLTIH</sequence>
<dbReference type="FunFam" id="1.10.510.10:FF:000068">
    <property type="entry name" value="STE20/SPS1-related proline-alanine-rich protein kinase"/>
    <property type="match status" value="1"/>
</dbReference>
<evidence type="ECO:0000256" key="5">
    <source>
        <dbReference type="ARBA" id="ARBA00022527"/>
    </source>
</evidence>
<dbReference type="FunFam" id="3.30.200.20:FF:000114">
    <property type="entry name" value="serine/threonine-protein kinase OSR1 isoform X1"/>
    <property type="match status" value="1"/>
</dbReference>
<dbReference type="GO" id="GO:0005524">
    <property type="term" value="F:ATP binding"/>
    <property type="evidence" value="ECO:0007669"/>
    <property type="project" value="UniProtKB-UniRule"/>
</dbReference>
<dbReference type="SUPFAM" id="SSF56112">
    <property type="entry name" value="Protein kinase-like (PK-like)"/>
    <property type="match status" value="1"/>
</dbReference>
<dbReference type="InParanoid" id="A0A6P8IBI6"/>
<dbReference type="PANTHER" id="PTHR48012:SF16">
    <property type="entry name" value="NON-SPECIFIC SERINE_THREONINE PROTEIN KINASE"/>
    <property type="match status" value="1"/>
</dbReference>
<dbReference type="PANTHER" id="PTHR48012">
    <property type="entry name" value="STERILE20-LIKE KINASE, ISOFORM B-RELATED"/>
    <property type="match status" value="1"/>
</dbReference>
<evidence type="ECO:0000259" key="16">
    <source>
        <dbReference type="PROSITE" id="PS50011"/>
    </source>
</evidence>
<proteinExistence type="inferred from homology"/>
<keyword evidence="9" id="KW-0418">Kinase</keyword>
<name>A0A6P8IBI6_ACTTE</name>
<evidence type="ECO:0000256" key="6">
    <source>
        <dbReference type="ARBA" id="ARBA00022553"/>
    </source>
</evidence>
<dbReference type="InterPro" id="IPR008271">
    <property type="entry name" value="Ser/Thr_kinase_AS"/>
</dbReference>
<dbReference type="RefSeq" id="XP_031564666.1">
    <property type="nucleotide sequence ID" value="XM_031708806.1"/>
</dbReference>
<evidence type="ECO:0000256" key="7">
    <source>
        <dbReference type="ARBA" id="ARBA00022679"/>
    </source>
</evidence>
<dbReference type="AlphaFoldDB" id="A0A6P8IBI6"/>
<evidence type="ECO:0000256" key="11">
    <source>
        <dbReference type="ARBA" id="ARBA00022990"/>
    </source>
</evidence>
<feature type="compositionally biased region" description="Acidic residues" evidence="15">
    <location>
        <begin position="336"/>
        <end position="346"/>
    </location>
</feature>
<evidence type="ECO:0000256" key="13">
    <source>
        <dbReference type="ARBA" id="ARBA00048679"/>
    </source>
</evidence>
<dbReference type="Gene3D" id="3.10.20.90">
    <property type="entry name" value="Phosphatidylinositol 3-kinase Catalytic Subunit, Chain A, domain 1"/>
    <property type="match status" value="1"/>
</dbReference>
<keyword evidence="5" id="KW-0723">Serine/threonine-protein kinase</keyword>
<evidence type="ECO:0000256" key="9">
    <source>
        <dbReference type="ARBA" id="ARBA00022777"/>
    </source>
</evidence>
<dbReference type="CDD" id="cd06610">
    <property type="entry name" value="STKc_OSR1_SPAK"/>
    <property type="match status" value="1"/>
</dbReference>
<dbReference type="FunFam" id="3.10.20.90:FF:000043">
    <property type="entry name" value="serine/threonine-protein kinase OSR1 isoform X1"/>
    <property type="match status" value="1"/>
</dbReference>
<dbReference type="InterPro" id="IPR000719">
    <property type="entry name" value="Prot_kinase_dom"/>
</dbReference>
<organism evidence="17 18">
    <name type="scientific">Actinia tenebrosa</name>
    <name type="common">Australian red waratah sea anemone</name>
    <dbReference type="NCBI Taxonomy" id="6105"/>
    <lineage>
        <taxon>Eukaryota</taxon>
        <taxon>Metazoa</taxon>
        <taxon>Cnidaria</taxon>
        <taxon>Anthozoa</taxon>
        <taxon>Hexacorallia</taxon>
        <taxon>Actiniaria</taxon>
        <taxon>Actiniidae</taxon>
        <taxon>Actinia</taxon>
    </lineage>
</organism>
<dbReference type="PROSITE" id="PS00107">
    <property type="entry name" value="PROTEIN_KINASE_ATP"/>
    <property type="match status" value="1"/>
</dbReference>
<comment type="catalytic activity">
    <reaction evidence="12">
        <text>L-threonyl-[protein] + ATP = O-phospho-L-threonyl-[protein] + ADP + H(+)</text>
        <dbReference type="Rhea" id="RHEA:46608"/>
        <dbReference type="Rhea" id="RHEA-COMP:11060"/>
        <dbReference type="Rhea" id="RHEA-COMP:11605"/>
        <dbReference type="ChEBI" id="CHEBI:15378"/>
        <dbReference type="ChEBI" id="CHEBI:30013"/>
        <dbReference type="ChEBI" id="CHEBI:30616"/>
        <dbReference type="ChEBI" id="CHEBI:61977"/>
        <dbReference type="ChEBI" id="CHEBI:456216"/>
        <dbReference type="EC" id="2.7.11.1"/>
    </reaction>
</comment>
<evidence type="ECO:0000256" key="2">
    <source>
        <dbReference type="ARBA" id="ARBA00008874"/>
    </source>
</evidence>
<feature type="domain" description="Protein kinase" evidence="16">
    <location>
        <begin position="16"/>
        <end position="293"/>
    </location>
</feature>